<dbReference type="Proteomes" id="UP000613512">
    <property type="component" value="Unassembled WGS sequence"/>
</dbReference>
<reference evidence="1" key="1">
    <citation type="journal article" date="2014" name="Int. J. Syst. Evol. Microbiol.">
        <title>Complete genome sequence of Corynebacterium casei LMG S-19264T (=DSM 44701T), isolated from a smear-ripened cheese.</title>
        <authorList>
            <consortium name="US DOE Joint Genome Institute (JGI-PGF)"/>
            <person name="Walter F."/>
            <person name="Albersmeier A."/>
            <person name="Kalinowski J."/>
            <person name="Ruckert C."/>
        </authorList>
    </citation>
    <scope>NUCLEOTIDE SEQUENCE</scope>
    <source>
        <strain evidence="1">CGMCC 1.12408</strain>
    </source>
</reference>
<dbReference type="AlphaFoldDB" id="A0A916RXM5"/>
<name>A0A916RXM5_9BACI</name>
<accession>A0A916RXM5</accession>
<comment type="caution">
    <text evidence="1">The sequence shown here is derived from an EMBL/GenBank/DDBJ whole genome shotgun (WGS) entry which is preliminary data.</text>
</comment>
<gene>
    <name evidence="1" type="ORF">GCM10008025_19520</name>
</gene>
<keyword evidence="2" id="KW-1185">Reference proteome</keyword>
<sequence>MLLNVLIYRVNFIIFKLVEPINLILNVRSYLIVVECNKRSIESYGESTQIWSIIPLTNKYRTP</sequence>
<evidence type="ECO:0000313" key="1">
    <source>
        <dbReference type="EMBL" id="GGA75959.1"/>
    </source>
</evidence>
<dbReference type="EMBL" id="BMEY01000008">
    <property type="protein sequence ID" value="GGA75959.1"/>
    <property type="molecule type" value="Genomic_DNA"/>
</dbReference>
<protein>
    <submittedName>
        <fullName evidence="1">Uncharacterized protein</fullName>
    </submittedName>
</protein>
<evidence type="ECO:0000313" key="2">
    <source>
        <dbReference type="Proteomes" id="UP000613512"/>
    </source>
</evidence>
<reference evidence="1" key="2">
    <citation type="submission" date="2020-09" db="EMBL/GenBank/DDBJ databases">
        <authorList>
            <person name="Sun Q."/>
            <person name="Zhou Y."/>
        </authorList>
    </citation>
    <scope>NUCLEOTIDE SEQUENCE</scope>
    <source>
        <strain evidence="1">CGMCC 1.12408</strain>
    </source>
</reference>
<proteinExistence type="predicted"/>
<organism evidence="1 2">
    <name type="scientific">Ornithinibacillus halotolerans</name>
    <dbReference type="NCBI Taxonomy" id="1274357"/>
    <lineage>
        <taxon>Bacteria</taxon>
        <taxon>Bacillati</taxon>
        <taxon>Bacillota</taxon>
        <taxon>Bacilli</taxon>
        <taxon>Bacillales</taxon>
        <taxon>Bacillaceae</taxon>
        <taxon>Ornithinibacillus</taxon>
    </lineage>
</organism>